<evidence type="ECO:0000313" key="13">
    <source>
        <dbReference type="EMBL" id="MDO7882336.1"/>
    </source>
</evidence>
<dbReference type="InterPro" id="IPR003594">
    <property type="entry name" value="HATPase_dom"/>
</dbReference>
<dbReference type="InterPro" id="IPR025828">
    <property type="entry name" value="Put_sensor_dom"/>
</dbReference>
<dbReference type="EC" id="2.7.13.3" evidence="2"/>
<dbReference type="InterPro" id="IPR036890">
    <property type="entry name" value="HATPase_C_sf"/>
</dbReference>
<keyword evidence="9" id="KW-0472">Membrane</keyword>
<dbReference type="Pfam" id="PF07730">
    <property type="entry name" value="HisKA_3"/>
    <property type="match status" value="1"/>
</dbReference>
<dbReference type="Proteomes" id="UP001241072">
    <property type="component" value="Unassembled WGS sequence"/>
</dbReference>
<comment type="catalytic activity">
    <reaction evidence="1">
        <text>ATP + protein L-histidine = ADP + protein N-phospho-L-histidine.</text>
        <dbReference type="EC" id="2.7.13.3"/>
    </reaction>
</comment>
<evidence type="ECO:0000256" key="8">
    <source>
        <dbReference type="ARBA" id="ARBA00023012"/>
    </source>
</evidence>
<sequence>MTDATFTPTAAPGAVAPERRGYGALWRSVPRELLYLLIAFPISLTGFGVTIGLFSAGIGTLFTFLIGVVLIIAALYVARGFGVVDLALLEFAGRPRIPRPDWLDDRARTGFTGWLRATLGNGHYWLYLLHVMIVDFIVTTITWSITVTWLSISLGGLTGWIWGPVTGDTWFLSDWFASTNGWAAPENPWLIDTIVFFLLGAVFLALLPFVTRGLTQLHWLIARGMLGAWRSAELEREVRSLSESRGAAISAEGQSLRRLERDIHDGPQQRLVRLQMDLAAAERQLQADPEKAKTLISEARQQSKEALDELRALSRGFAPPILLDRGLVAAIESATVRSAIPARLVDELPPGTAVPQEIERNAYFVVSEALANAVKHSRATDIEVRVSLSEDARWLEVFIADNGDGGAQAIAGHGIAGLEERLRGVGGTLAVSSPTGGPTLVSARLPL</sequence>
<dbReference type="InterPro" id="IPR050482">
    <property type="entry name" value="Sensor_HK_TwoCompSys"/>
</dbReference>
<evidence type="ECO:0000313" key="14">
    <source>
        <dbReference type="Proteomes" id="UP001241072"/>
    </source>
</evidence>
<organism evidence="13 14">
    <name type="scientific">Antiquaquibacter soli</name>
    <dbReference type="NCBI Taxonomy" id="3064523"/>
    <lineage>
        <taxon>Bacteria</taxon>
        <taxon>Bacillati</taxon>
        <taxon>Actinomycetota</taxon>
        <taxon>Actinomycetes</taxon>
        <taxon>Micrococcales</taxon>
        <taxon>Microbacteriaceae</taxon>
        <taxon>Antiquaquibacter</taxon>
    </lineage>
</organism>
<dbReference type="RefSeq" id="WP_305002715.1">
    <property type="nucleotide sequence ID" value="NZ_JAUQUB010000001.1"/>
</dbReference>
<evidence type="ECO:0000256" key="3">
    <source>
        <dbReference type="ARBA" id="ARBA00022553"/>
    </source>
</evidence>
<dbReference type="PANTHER" id="PTHR24421:SF10">
    <property type="entry name" value="NITRATE_NITRITE SENSOR PROTEIN NARQ"/>
    <property type="match status" value="1"/>
</dbReference>
<keyword evidence="14" id="KW-1185">Reference proteome</keyword>
<feature type="domain" description="Histidine kinase/HSP90-like ATPase" evidence="10">
    <location>
        <begin position="361"/>
        <end position="447"/>
    </location>
</feature>
<keyword evidence="4" id="KW-0808">Transferase</keyword>
<feature type="domain" description="Signal transduction histidine kinase subgroup 3 dimerisation and phosphoacceptor" evidence="11">
    <location>
        <begin position="257"/>
        <end position="320"/>
    </location>
</feature>
<accession>A0ABT9BMS8</accession>
<protein>
    <recommendedName>
        <fullName evidence="2">histidine kinase</fullName>
        <ecNumber evidence="2">2.7.13.3</ecNumber>
    </recommendedName>
</protein>
<evidence type="ECO:0000259" key="12">
    <source>
        <dbReference type="Pfam" id="PF13796"/>
    </source>
</evidence>
<evidence type="ECO:0000259" key="11">
    <source>
        <dbReference type="Pfam" id="PF07730"/>
    </source>
</evidence>
<evidence type="ECO:0000256" key="2">
    <source>
        <dbReference type="ARBA" id="ARBA00012438"/>
    </source>
</evidence>
<dbReference type="Pfam" id="PF13796">
    <property type="entry name" value="Sensor"/>
    <property type="match status" value="1"/>
</dbReference>
<dbReference type="Gene3D" id="1.20.5.1930">
    <property type="match status" value="1"/>
</dbReference>
<name>A0ABT9BMS8_9MICO</name>
<feature type="transmembrane region" description="Helical" evidence="9">
    <location>
        <begin position="124"/>
        <end position="152"/>
    </location>
</feature>
<dbReference type="SUPFAM" id="SSF55874">
    <property type="entry name" value="ATPase domain of HSP90 chaperone/DNA topoisomerase II/histidine kinase"/>
    <property type="match status" value="1"/>
</dbReference>
<evidence type="ECO:0000256" key="1">
    <source>
        <dbReference type="ARBA" id="ARBA00000085"/>
    </source>
</evidence>
<keyword evidence="5" id="KW-0547">Nucleotide-binding</keyword>
<keyword evidence="3" id="KW-0597">Phosphoprotein</keyword>
<dbReference type="EMBL" id="JAUQUB010000001">
    <property type="protein sequence ID" value="MDO7882336.1"/>
    <property type="molecule type" value="Genomic_DNA"/>
</dbReference>
<dbReference type="Pfam" id="PF02518">
    <property type="entry name" value="HATPase_c"/>
    <property type="match status" value="1"/>
</dbReference>
<keyword evidence="9" id="KW-0812">Transmembrane</keyword>
<feature type="domain" description="Putative sensor" evidence="12">
    <location>
        <begin position="35"/>
        <end position="226"/>
    </location>
</feature>
<evidence type="ECO:0000256" key="4">
    <source>
        <dbReference type="ARBA" id="ARBA00022679"/>
    </source>
</evidence>
<keyword evidence="6 13" id="KW-0418">Kinase</keyword>
<evidence type="ECO:0000256" key="5">
    <source>
        <dbReference type="ARBA" id="ARBA00022741"/>
    </source>
</evidence>
<evidence type="ECO:0000256" key="9">
    <source>
        <dbReference type="SAM" id="Phobius"/>
    </source>
</evidence>
<reference evidence="13 14" key="1">
    <citation type="submission" date="2023-07" db="EMBL/GenBank/DDBJ databases">
        <title>Protaetiibacter sp. nov WY-16 isolated from soil.</title>
        <authorList>
            <person name="Liu B."/>
            <person name="Wan Y."/>
        </authorList>
    </citation>
    <scope>NUCLEOTIDE SEQUENCE [LARGE SCALE GENOMIC DNA]</scope>
    <source>
        <strain evidence="13 14">WY-16</strain>
    </source>
</reference>
<dbReference type="CDD" id="cd16917">
    <property type="entry name" value="HATPase_UhpB-NarQ-NarX-like"/>
    <property type="match status" value="1"/>
</dbReference>
<feature type="transmembrane region" description="Helical" evidence="9">
    <location>
        <begin position="33"/>
        <end position="58"/>
    </location>
</feature>
<evidence type="ECO:0000256" key="7">
    <source>
        <dbReference type="ARBA" id="ARBA00022840"/>
    </source>
</evidence>
<keyword evidence="8" id="KW-0902">Two-component regulatory system</keyword>
<gene>
    <name evidence="13" type="ORF">Q5716_08885</name>
</gene>
<dbReference type="PANTHER" id="PTHR24421">
    <property type="entry name" value="NITRATE/NITRITE SENSOR PROTEIN NARX-RELATED"/>
    <property type="match status" value="1"/>
</dbReference>
<feature type="transmembrane region" description="Helical" evidence="9">
    <location>
        <begin position="189"/>
        <end position="210"/>
    </location>
</feature>
<evidence type="ECO:0000256" key="6">
    <source>
        <dbReference type="ARBA" id="ARBA00022777"/>
    </source>
</evidence>
<feature type="transmembrane region" description="Helical" evidence="9">
    <location>
        <begin position="64"/>
        <end position="89"/>
    </location>
</feature>
<proteinExistence type="predicted"/>
<dbReference type="InterPro" id="IPR011712">
    <property type="entry name" value="Sig_transdc_His_kin_sub3_dim/P"/>
</dbReference>
<comment type="caution">
    <text evidence="13">The sequence shown here is derived from an EMBL/GenBank/DDBJ whole genome shotgun (WGS) entry which is preliminary data.</text>
</comment>
<keyword evidence="9" id="KW-1133">Transmembrane helix</keyword>
<keyword evidence="7" id="KW-0067">ATP-binding</keyword>
<dbReference type="Gene3D" id="3.30.565.10">
    <property type="entry name" value="Histidine kinase-like ATPase, C-terminal domain"/>
    <property type="match status" value="1"/>
</dbReference>
<evidence type="ECO:0000259" key="10">
    <source>
        <dbReference type="Pfam" id="PF02518"/>
    </source>
</evidence>
<dbReference type="GO" id="GO:0016301">
    <property type="term" value="F:kinase activity"/>
    <property type="evidence" value="ECO:0007669"/>
    <property type="project" value="UniProtKB-KW"/>
</dbReference>